<evidence type="ECO:0000259" key="1">
    <source>
        <dbReference type="PROSITE" id="PS50055"/>
    </source>
</evidence>
<evidence type="ECO:0000313" key="4">
    <source>
        <dbReference type="Proteomes" id="UP000321570"/>
    </source>
</evidence>
<sequence>MTSWSDFMVPRKDDFSIFLRKYWDDLASVSSRSSVPVMVHCSAGVGRTGTFIAIDMLARYIRSLMLSAKQNGLMNGKDSEESILNEAIYANLTDSGKSILLQNRSTLAKCASNIDVFQTILWIRSQRMKAVEQDTQYIFIFDFLSYYIQHLTGEAEMFDDNV</sequence>
<dbReference type="SMART" id="SM00404">
    <property type="entry name" value="PTPc_motif"/>
    <property type="match status" value="1"/>
</dbReference>
<dbReference type="EMBL" id="CABIJS010000040">
    <property type="protein sequence ID" value="VUZ40701.1"/>
    <property type="molecule type" value="Genomic_DNA"/>
</dbReference>
<dbReference type="InterPro" id="IPR000387">
    <property type="entry name" value="Tyr_Pase_dom"/>
</dbReference>
<evidence type="ECO:0000313" key="3">
    <source>
        <dbReference type="EMBL" id="VUZ40701.1"/>
    </source>
</evidence>
<keyword evidence="4" id="KW-1185">Reference proteome</keyword>
<dbReference type="AlphaFoldDB" id="A0A564Y0A3"/>
<dbReference type="PROSITE" id="PS50056">
    <property type="entry name" value="TYR_PHOSPHATASE_2"/>
    <property type="match status" value="1"/>
</dbReference>
<evidence type="ECO:0008006" key="5">
    <source>
        <dbReference type="Google" id="ProtNLM"/>
    </source>
</evidence>
<dbReference type="PANTHER" id="PTHR19134">
    <property type="entry name" value="RECEPTOR-TYPE TYROSINE-PROTEIN PHOSPHATASE"/>
    <property type="match status" value="1"/>
</dbReference>
<dbReference type="Proteomes" id="UP000321570">
    <property type="component" value="Unassembled WGS sequence"/>
</dbReference>
<reference evidence="3 4" key="1">
    <citation type="submission" date="2019-07" db="EMBL/GenBank/DDBJ databases">
        <authorList>
            <person name="Jastrzebski P J."/>
            <person name="Paukszto L."/>
            <person name="Jastrzebski P J."/>
        </authorList>
    </citation>
    <scope>NUCLEOTIDE SEQUENCE [LARGE SCALE GENOMIC DNA]</scope>
    <source>
        <strain evidence="3 4">WMS-il1</strain>
    </source>
</reference>
<dbReference type="InterPro" id="IPR000242">
    <property type="entry name" value="PTP_cat"/>
</dbReference>
<dbReference type="GO" id="GO:0004725">
    <property type="term" value="F:protein tyrosine phosphatase activity"/>
    <property type="evidence" value="ECO:0007669"/>
    <property type="project" value="InterPro"/>
</dbReference>
<dbReference type="PROSITE" id="PS00383">
    <property type="entry name" value="TYR_PHOSPHATASE_1"/>
    <property type="match status" value="1"/>
</dbReference>
<dbReference type="PANTHER" id="PTHR19134:SF449">
    <property type="entry name" value="TYROSINE-PROTEIN PHOSPHATASE 1"/>
    <property type="match status" value="1"/>
</dbReference>
<dbReference type="InterPro" id="IPR050348">
    <property type="entry name" value="Protein-Tyr_Phosphatase"/>
</dbReference>
<dbReference type="Pfam" id="PF00102">
    <property type="entry name" value="Y_phosphatase"/>
    <property type="match status" value="2"/>
</dbReference>
<dbReference type="Gene3D" id="3.90.190.10">
    <property type="entry name" value="Protein tyrosine phosphatase superfamily"/>
    <property type="match status" value="1"/>
</dbReference>
<feature type="domain" description="Tyrosine specific protein phosphatases" evidence="2">
    <location>
        <begin position="13"/>
        <end position="138"/>
    </location>
</feature>
<dbReference type="InterPro" id="IPR016130">
    <property type="entry name" value="Tyr_Pase_AS"/>
</dbReference>
<evidence type="ECO:0000259" key="2">
    <source>
        <dbReference type="PROSITE" id="PS50056"/>
    </source>
</evidence>
<dbReference type="InterPro" id="IPR003595">
    <property type="entry name" value="Tyr_Pase_cat"/>
</dbReference>
<organism evidence="3 4">
    <name type="scientific">Hymenolepis diminuta</name>
    <name type="common">Rat tapeworm</name>
    <dbReference type="NCBI Taxonomy" id="6216"/>
    <lineage>
        <taxon>Eukaryota</taxon>
        <taxon>Metazoa</taxon>
        <taxon>Spiralia</taxon>
        <taxon>Lophotrochozoa</taxon>
        <taxon>Platyhelminthes</taxon>
        <taxon>Cestoda</taxon>
        <taxon>Eucestoda</taxon>
        <taxon>Cyclophyllidea</taxon>
        <taxon>Hymenolepididae</taxon>
        <taxon>Hymenolepis</taxon>
    </lineage>
</organism>
<proteinExistence type="predicted"/>
<dbReference type="SUPFAM" id="SSF52799">
    <property type="entry name" value="(Phosphotyrosine protein) phosphatases II"/>
    <property type="match status" value="1"/>
</dbReference>
<protein>
    <recommendedName>
        <fullName evidence="5">Tyrosine-protein phosphatase domain-containing protein</fullName>
    </recommendedName>
</protein>
<name>A0A564Y0A3_HYMDI</name>
<accession>A0A564Y0A3</accession>
<gene>
    <name evidence="3" type="ORF">WMSIL1_LOCUS1697</name>
</gene>
<feature type="domain" description="Tyrosine-protein phosphatase" evidence="1">
    <location>
        <begin position="1"/>
        <end position="147"/>
    </location>
</feature>
<dbReference type="InterPro" id="IPR029021">
    <property type="entry name" value="Prot-tyrosine_phosphatase-like"/>
</dbReference>
<dbReference type="PROSITE" id="PS50055">
    <property type="entry name" value="TYR_PHOSPHATASE_PTP"/>
    <property type="match status" value="1"/>
</dbReference>
<dbReference type="PRINTS" id="PR00700">
    <property type="entry name" value="PRTYPHPHTASE"/>
</dbReference>